<evidence type="ECO:0000256" key="2">
    <source>
        <dbReference type="ARBA" id="ARBA00022475"/>
    </source>
</evidence>
<evidence type="ECO:0000313" key="7">
    <source>
        <dbReference type="EMBL" id="MDK4289612.1"/>
    </source>
</evidence>
<proteinExistence type="predicted"/>
<gene>
    <name evidence="7" type="ORF">QPX23_02525</name>
    <name evidence="8" type="ORF">QPX42_05035</name>
</gene>
<keyword evidence="3 6" id="KW-0812">Transmembrane</keyword>
<evidence type="ECO:0000256" key="5">
    <source>
        <dbReference type="ARBA" id="ARBA00023136"/>
    </source>
</evidence>
<dbReference type="EMBL" id="JASNVH010000006">
    <property type="protein sequence ID" value="MDK4306919.1"/>
    <property type="molecule type" value="Genomic_DNA"/>
</dbReference>
<dbReference type="PANTHER" id="PTHR34857:SF2">
    <property type="entry name" value="SLL0384 PROTEIN"/>
    <property type="match status" value="1"/>
</dbReference>
<feature type="transmembrane region" description="Helical" evidence="6">
    <location>
        <begin position="239"/>
        <end position="265"/>
    </location>
</feature>
<keyword evidence="5 6" id="KW-0472">Membrane</keyword>
<evidence type="ECO:0000256" key="4">
    <source>
        <dbReference type="ARBA" id="ARBA00022989"/>
    </source>
</evidence>
<keyword evidence="2" id="KW-1003">Cell membrane</keyword>
<evidence type="ECO:0000256" key="1">
    <source>
        <dbReference type="ARBA" id="ARBA00004141"/>
    </source>
</evidence>
<comment type="subcellular location">
    <subcellularLocation>
        <location evidence="1">Membrane</location>
        <topology evidence="1">Multi-pass membrane protein</topology>
    </subcellularLocation>
</comment>
<feature type="transmembrane region" description="Helical" evidence="6">
    <location>
        <begin position="69"/>
        <end position="87"/>
    </location>
</feature>
<dbReference type="Proteomes" id="UP001224412">
    <property type="component" value="Unassembled WGS sequence"/>
</dbReference>
<feature type="transmembrane region" description="Helical" evidence="6">
    <location>
        <begin position="45"/>
        <end position="62"/>
    </location>
</feature>
<dbReference type="Proteomes" id="UP001239759">
    <property type="component" value="Unassembled WGS sequence"/>
</dbReference>
<dbReference type="AlphaFoldDB" id="A0AAP4BPL1"/>
<protein>
    <submittedName>
        <fullName evidence="8">Energy-coupling factor transporter transmembrane component T</fullName>
    </submittedName>
</protein>
<dbReference type="EMBL" id="JASNUQ010000003">
    <property type="protein sequence ID" value="MDK4289612.1"/>
    <property type="molecule type" value="Genomic_DNA"/>
</dbReference>
<dbReference type="CDD" id="cd16914">
    <property type="entry name" value="EcfT"/>
    <property type="match status" value="1"/>
</dbReference>
<evidence type="ECO:0000313" key="9">
    <source>
        <dbReference type="Proteomes" id="UP001224412"/>
    </source>
</evidence>
<evidence type="ECO:0000313" key="10">
    <source>
        <dbReference type="Proteomes" id="UP001239759"/>
    </source>
</evidence>
<keyword evidence="10" id="KW-1185">Reference proteome</keyword>
<feature type="transmembrane region" description="Helical" evidence="6">
    <location>
        <begin position="107"/>
        <end position="128"/>
    </location>
</feature>
<evidence type="ECO:0000256" key="6">
    <source>
        <dbReference type="SAM" id="Phobius"/>
    </source>
</evidence>
<keyword evidence="4 6" id="KW-1133">Transmembrane helix</keyword>
<dbReference type="Pfam" id="PF02361">
    <property type="entry name" value="CbiQ"/>
    <property type="match status" value="1"/>
</dbReference>
<comment type="caution">
    <text evidence="8">The sequence shown here is derived from an EMBL/GenBank/DDBJ whole genome shotgun (WGS) entry which is preliminary data.</text>
</comment>
<name>A0AAP4BPL1_9CORY</name>
<sequence length="267" mass="28977">MASEQIPSVTLIPSGAPKINPLTRILIMLLVTTPLLLSLDWLSATVSLVITIVAALIGGVGWKKLAATLWPLLLVAPLSGISMLLYGAEGGEVYFEFWLMTISDNSIELAIAIMIRILAVASPVILLARNIDPTRLGDALAQIVRVPDRFVIGSVAGVRMTGLFKDDWVAMNRARRARGLGDRGRIAHFFTMAFGLLVLALRRGGKLATAMEARGFGRRPLYGEHRSWARPSRLRTADWLALGLALVCAAIPVVVAVMVGSWRWFGL</sequence>
<evidence type="ECO:0000313" key="8">
    <source>
        <dbReference type="EMBL" id="MDK4306919.1"/>
    </source>
</evidence>
<accession>A0AAP4BPL1</accession>
<dbReference type="RefSeq" id="WP_239259752.1">
    <property type="nucleotide sequence ID" value="NZ_JAKRDN010000001.1"/>
</dbReference>
<dbReference type="GO" id="GO:0005886">
    <property type="term" value="C:plasma membrane"/>
    <property type="evidence" value="ECO:0007669"/>
    <property type="project" value="UniProtKB-ARBA"/>
</dbReference>
<dbReference type="PANTHER" id="PTHR34857">
    <property type="entry name" value="SLL0384 PROTEIN"/>
    <property type="match status" value="1"/>
</dbReference>
<evidence type="ECO:0000256" key="3">
    <source>
        <dbReference type="ARBA" id="ARBA00022692"/>
    </source>
</evidence>
<organism evidence="8 9">
    <name type="scientific">Corynebacterium pseudodiphtheriticum</name>
    <dbReference type="NCBI Taxonomy" id="37637"/>
    <lineage>
        <taxon>Bacteria</taxon>
        <taxon>Bacillati</taxon>
        <taxon>Actinomycetota</taxon>
        <taxon>Actinomycetes</taxon>
        <taxon>Mycobacteriales</taxon>
        <taxon>Corynebacteriaceae</taxon>
        <taxon>Corynebacterium</taxon>
    </lineage>
</organism>
<dbReference type="InterPro" id="IPR051611">
    <property type="entry name" value="ECF_transporter_component"/>
</dbReference>
<reference evidence="8 10" key="1">
    <citation type="submission" date="2023-05" db="EMBL/GenBank/DDBJ databases">
        <title>Metabolic capabilities are highly conserved among human nasal-associated Corynebacterium species in pangenomic analyses.</title>
        <authorList>
            <person name="Tran T.H."/>
            <person name="Roberts A.Q."/>
            <person name="Escapa I.F."/>
            <person name="Gao W."/>
            <person name="Conlan S."/>
            <person name="Kong H."/>
            <person name="Segre J.A."/>
            <person name="Kelly M.S."/>
            <person name="Lemon K.P."/>
        </authorList>
    </citation>
    <scope>NUCLEOTIDE SEQUENCE</scope>
    <source>
        <strain evidence="8">KPL2773</strain>
        <strain evidence="7 10">KPL3772</strain>
    </source>
</reference>
<dbReference type="InterPro" id="IPR003339">
    <property type="entry name" value="ABC/ECF_trnsptr_transmembrane"/>
</dbReference>